<comment type="similarity">
    <text evidence="7">Belongs to the type 2 lipid phosphate phosphatase family.</text>
</comment>
<evidence type="ECO:0000256" key="7">
    <source>
        <dbReference type="ARBA" id="ARBA00038324"/>
    </source>
</evidence>
<keyword evidence="6 9" id="KW-0472">Membrane</keyword>
<dbReference type="STRING" id="5353.A0A1Q3ETP6"/>
<evidence type="ECO:0000313" key="11">
    <source>
        <dbReference type="EMBL" id="GAW10590.1"/>
    </source>
</evidence>
<proteinExistence type="inferred from homology"/>
<dbReference type="CDD" id="cd03388">
    <property type="entry name" value="PAP2_SPPase1"/>
    <property type="match status" value="1"/>
</dbReference>
<sequence length="638" mass="70618">MLVEQRDERDAQSNHDPDNLDNLDDFSDLSSSHYSPSEFSSSNSLSPTRFYLRSLLLPIVERESHVISRLQRRFRTPFWDKYFVYTSSLGTHTFFMILLPAMFFFGFRDMGMGLVMVMGGGVYASSIVKDLVCSPRPLAPPVTRLTIGNHHLEYGFPSTHSTNSVSIALFFWGYVHTLFYDDSVVYWTCTVILLIYTLSIVLGRIYTAMHSFIDCIFGVLLGASVWWCVTDLNIGGYLTGFGFSARLQDWISDAVSGSAANNSGEASSLSLSFSSPFSAITYSPISPPLLLTTFFLLLVNQHPQPVDDCPCFEDAIASGAVVFGALLGRWATAYFHLHDLIERLGGPKPMLGAGWNIVNVHNDNETVWVPIDRGFKDYTLFTVVAFAKILLGVTFIFIWRLFAKSLLGLLLPPLFRLVARVVGAARVKLGMRWLGMPNRRFYLPATEYRGPVPNGFIGMEEGEVEGDEYELGRRMGSIPSVIDLPSTLTVGVEIQGGIGSGFARDSHRNGNVGREIKIRAGNGSSKLSNEVNAEEDIVYTPDGSEDKFGSGSGMRKHIHYDADVLTKILVYAGIAILSIEVTPLVFELLGWGVYVSPPEGALVHSVQVSGHFDLNSQFEFDDFDYEEGEKAGDHPDTP</sequence>
<feature type="region of interest" description="Disordered" evidence="8">
    <location>
        <begin position="1"/>
        <end position="25"/>
    </location>
</feature>
<reference evidence="11 12" key="2">
    <citation type="submission" date="2017-02" db="EMBL/GenBank/DDBJ databases">
        <title>A genome survey and senescence transcriptome analysis in Lentinula edodes.</title>
        <authorList>
            <person name="Sakamoto Y."/>
            <person name="Nakade K."/>
            <person name="Sato S."/>
            <person name="Yoshida Y."/>
            <person name="Miyazaki K."/>
            <person name="Natsume S."/>
            <person name="Konno N."/>
        </authorList>
    </citation>
    <scope>NUCLEOTIDE SEQUENCE [LARGE SCALE GENOMIC DNA]</scope>
    <source>
        <strain evidence="11 12">NBRC 111202</strain>
    </source>
</reference>
<reference evidence="11 12" key="1">
    <citation type="submission" date="2016-08" db="EMBL/GenBank/DDBJ databases">
        <authorList>
            <consortium name="Lentinula edodes genome sequencing consortium"/>
            <person name="Sakamoto Y."/>
            <person name="Nakade K."/>
            <person name="Sato S."/>
            <person name="Yoshida Y."/>
            <person name="Miyazaki K."/>
            <person name="Natsume S."/>
            <person name="Konno N."/>
        </authorList>
    </citation>
    <scope>NUCLEOTIDE SEQUENCE [LARGE SCALE GENOMIC DNA]</scope>
    <source>
        <strain evidence="11 12">NBRC 111202</strain>
    </source>
</reference>
<dbReference type="SUPFAM" id="SSF48317">
    <property type="entry name" value="Acid phosphatase/Vanadium-dependent haloperoxidase"/>
    <property type="match status" value="1"/>
</dbReference>
<feature type="transmembrane region" description="Helical" evidence="9">
    <location>
        <begin position="279"/>
        <end position="299"/>
    </location>
</feature>
<evidence type="ECO:0000256" key="9">
    <source>
        <dbReference type="SAM" id="Phobius"/>
    </source>
</evidence>
<keyword evidence="12" id="KW-1185">Reference proteome</keyword>
<gene>
    <name evidence="11" type="ORF">LENED_012874</name>
</gene>
<keyword evidence="3" id="KW-0378">Hydrolase</keyword>
<protein>
    <submittedName>
        <fullName evidence="11">Sphingosine-1-phosphate phosphatase</fullName>
    </submittedName>
</protein>
<dbReference type="PANTHER" id="PTHR14969">
    <property type="entry name" value="SPHINGOSINE-1-PHOSPHATE PHOSPHOHYDROLASE"/>
    <property type="match status" value="1"/>
</dbReference>
<feature type="transmembrane region" description="Helical" evidence="9">
    <location>
        <begin position="215"/>
        <end position="238"/>
    </location>
</feature>
<evidence type="ECO:0000256" key="5">
    <source>
        <dbReference type="ARBA" id="ARBA00022989"/>
    </source>
</evidence>
<evidence type="ECO:0000256" key="6">
    <source>
        <dbReference type="ARBA" id="ARBA00023136"/>
    </source>
</evidence>
<dbReference type="GO" id="GO:0042392">
    <property type="term" value="F:sphingosine-1-phosphate phosphatase activity"/>
    <property type="evidence" value="ECO:0007669"/>
    <property type="project" value="TreeGrafter"/>
</dbReference>
<keyword evidence="2 9" id="KW-0812">Transmembrane</keyword>
<feature type="domain" description="Phosphatidic acid phosphatase type 2/haloperoxidase" evidence="10">
    <location>
        <begin position="107"/>
        <end position="230"/>
    </location>
</feature>
<dbReference type="InterPro" id="IPR036938">
    <property type="entry name" value="PAP2/HPO_sf"/>
</dbReference>
<keyword evidence="4" id="KW-0256">Endoplasmic reticulum</keyword>
<dbReference type="PANTHER" id="PTHR14969:SF28">
    <property type="entry name" value="DIHYDROSPHINGOSINE 1-PHOSPHATE PHOSPHATASE LCB3-RELATED"/>
    <property type="match status" value="1"/>
</dbReference>
<evidence type="ECO:0000256" key="8">
    <source>
        <dbReference type="SAM" id="MobiDB-lite"/>
    </source>
</evidence>
<evidence type="ECO:0000259" key="10">
    <source>
        <dbReference type="SMART" id="SM00014"/>
    </source>
</evidence>
<evidence type="ECO:0000313" key="12">
    <source>
        <dbReference type="Proteomes" id="UP000188533"/>
    </source>
</evidence>
<feature type="compositionally biased region" description="Basic and acidic residues" evidence="8">
    <location>
        <begin position="1"/>
        <end position="18"/>
    </location>
</feature>
<feature type="transmembrane region" description="Helical" evidence="9">
    <location>
        <begin position="82"/>
        <end position="107"/>
    </location>
</feature>
<dbReference type="AlphaFoldDB" id="A0A1Q3ETP6"/>
<dbReference type="Gene3D" id="1.20.144.10">
    <property type="entry name" value="Phosphatidic acid phosphatase type 2/haloperoxidase"/>
    <property type="match status" value="1"/>
</dbReference>
<keyword evidence="5 9" id="KW-1133">Transmembrane helix</keyword>
<evidence type="ECO:0000256" key="4">
    <source>
        <dbReference type="ARBA" id="ARBA00022824"/>
    </source>
</evidence>
<name>A0A1Q3ETP6_LENED</name>
<comment type="subcellular location">
    <subcellularLocation>
        <location evidence="1">Endoplasmic reticulum membrane</location>
        <topology evidence="1">Multi-pass membrane protein</topology>
    </subcellularLocation>
</comment>
<evidence type="ECO:0000256" key="1">
    <source>
        <dbReference type="ARBA" id="ARBA00004477"/>
    </source>
</evidence>
<evidence type="ECO:0000256" key="2">
    <source>
        <dbReference type="ARBA" id="ARBA00022692"/>
    </source>
</evidence>
<dbReference type="GO" id="GO:0005789">
    <property type="term" value="C:endoplasmic reticulum membrane"/>
    <property type="evidence" value="ECO:0007669"/>
    <property type="project" value="UniProtKB-SubCell"/>
</dbReference>
<dbReference type="Proteomes" id="UP000188533">
    <property type="component" value="Unassembled WGS sequence"/>
</dbReference>
<accession>A0A1Q3ETP6</accession>
<dbReference type="Pfam" id="PF01569">
    <property type="entry name" value="PAP2"/>
    <property type="match status" value="1"/>
</dbReference>
<dbReference type="InterPro" id="IPR000326">
    <property type="entry name" value="PAP2/HPO"/>
</dbReference>
<dbReference type="EMBL" id="BDGU01001890">
    <property type="protein sequence ID" value="GAW10590.1"/>
    <property type="molecule type" value="Genomic_DNA"/>
</dbReference>
<organism evidence="11 12">
    <name type="scientific">Lentinula edodes</name>
    <name type="common">Shiitake mushroom</name>
    <name type="synonym">Lentinus edodes</name>
    <dbReference type="NCBI Taxonomy" id="5353"/>
    <lineage>
        <taxon>Eukaryota</taxon>
        <taxon>Fungi</taxon>
        <taxon>Dikarya</taxon>
        <taxon>Basidiomycota</taxon>
        <taxon>Agaricomycotina</taxon>
        <taxon>Agaricomycetes</taxon>
        <taxon>Agaricomycetidae</taxon>
        <taxon>Agaricales</taxon>
        <taxon>Marasmiineae</taxon>
        <taxon>Omphalotaceae</taxon>
        <taxon>Lentinula</taxon>
    </lineage>
</organism>
<evidence type="ECO:0000256" key="3">
    <source>
        <dbReference type="ARBA" id="ARBA00022801"/>
    </source>
</evidence>
<comment type="caution">
    <text evidence="11">The sequence shown here is derived from an EMBL/GenBank/DDBJ whole genome shotgun (WGS) entry which is preliminary data.</text>
</comment>
<feature type="transmembrane region" description="Helical" evidence="9">
    <location>
        <begin position="378"/>
        <end position="399"/>
    </location>
</feature>
<feature type="transmembrane region" description="Helical" evidence="9">
    <location>
        <begin position="184"/>
        <end position="203"/>
    </location>
</feature>
<dbReference type="SMART" id="SM00014">
    <property type="entry name" value="acidPPc"/>
    <property type="match status" value="1"/>
</dbReference>